<reference evidence="2" key="1">
    <citation type="submission" date="2013-09" db="EMBL/GenBank/DDBJ databases">
        <title>Corchorus olitorius genome sequencing.</title>
        <authorList>
            <person name="Alam M."/>
            <person name="Haque M.S."/>
            <person name="Islam M.S."/>
            <person name="Emdad E.M."/>
            <person name="Islam M.M."/>
            <person name="Ahmed B."/>
            <person name="Halim A."/>
            <person name="Hossen Q.M.M."/>
            <person name="Hossain M.Z."/>
            <person name="Ahmed R."/>
            <person name="Khan M.M."/>
            <person name="Islam R."/>
            <person name="Rashid M.M."/>
            <person name="Khan S.A."/>
            <person name="Rahman M.S."/>
            <person name="Alam M."/>
            <person name="Yahiya A.S."/>
            <person name="Khan M.S."/>
            <person name="Azam M.S."/>
            <person name="Haque T."/>
            <person name="Lashkar M.Z.H."/>
            <person name="Akhand A.I."/>
            <person name="Morshed G."/>
            <person name="Roy S."/>
            <person name="Uddin K.S."/>
            <person name="Rabeya T."/>
            <person name="Hossain A.S."/>
            <person name="Chowdhury A."/>
            <person name="Snigdha A.R."/>
            <person name="Mortoza M.S."/>
            <person name="Matin S.A."/>
            <person name="Hoque S.M.E."/>
            <person name="Islam M.K."/>
            <person name="Roy D.K."/>
            <person name="Haider R."/>
            <person name="Moosa M.M."/>
            <person name="Elias S.M."/>
            <person name="Hasan A.M."/>
            <person name="Jahan S."/>
            <person name="Shafiuddin M."/>
            <person name="Mahmood N."/>
            <person name="Shommy N.S."/>
        </authorList>
    </citation>
    <scope>NUCLEOTIDE SEQUENCE [LARGE SCALE GENOMIC DNA]</scope>
    <source>
        <strain evidence="2">cv. O-4</strain>
    </source>
</reference>
<dbReference type="AlphaFoldDB" id="A0A1R3KYN2"/>
<accession>A0A1R3KYN2</accession>
<protein>
    <submittedName>
        <fullName evidence="1">Uncharacterized protein</fullName>
    </submittedName>
</protein>
<comment type="caution">
    <text evidence="1">The sequence shown here is derived from an EMBL/GenBank/DDBJ whole genome shotgun (WGS) entry which is preliminary data.</text>
</comment>
<organism evidence="1 2">
    <name type="scientific">Corchorus olitorius</name>
    <dbReference type="NCBI Taxonomy" id="93759"/>
    <lineage>
        <taxon>Eukaryota</taxon>
        <taxon>Viridiplantae</taxon>
        <taxon>Streptophyta</taxon>
        <taxon>Embryophyta</taxon>
        <taxon>Tracheophyta</taxon>
        <taxon>Spermatophyta</taxon>
        <taxon>Magnoliopsida</taxon>
        <taxon>eudicotyledons</taxon>
        <taxon>Gunneridae</taxon>
        <taxon>Pentapetalae</taxon>
        <taxon>rosids</taxon>
        <taxon>malvids</taxon>
        <taxon>Malvales</taxon>
        <taxon>Malvaceae</taxon>
        <taxon>Grewioideae</taxon>
        <taxon>Apeibeae</taxon>
        <taxon>Corchorus</taxon>
    </lineage>
</organism>
<name>A0A1R3KYN2_9ROSI</name>
<dbReference type="EMBL" id="AWUE01009711">
    <property type="protein sequence ID" value="OMP12201.1"/>
    <property type="molecule type" value="Genomic_DNA"/>
</dbReference>
<gene>
    <name evidence="1" type="ORF">COLO4_03407</name>
</gene>
<evidence type="ECO:0000313" key="1">
    <source>
        <dbReference type="EMBL" id="OMP12201.1"/>
    </source>
</evidence>
<dbReference type="Proteomes" id="UP000187203">
    <property type="component" value="Unassembled WGS sequence"/>
</dbReference>
<evidence type="ECO:0000313" key="2">
    <source>
        <dbReference type="Proteomes" id="UP000187203"/>
    </source>
</evidence>
<sequence>MENMLKQVTKDILRQVPGYYSKSNEPTGSFTKQGATSAPHNILYLNLLANR</sequence>
<proteinExistence type="predicted"/>
<keyword evidence="2" id="KW-1185">Reference proteome</keyword>